<protein>
    <recommendedName>
        <fullName evidence="6">Calcineurin-like phosphoesterase domain-containing protein</fullName>
    </recommendedName>
</protein>
<dbReference type="SUPFAM" id="SSF49299">
    <property type="entry name" value="PKD domain"/>
    <property type="match status" value="1"/>
</dbReference>
<organism evidence="4 5">
    <name type="scientific">[Ruminococcus] lactaris CC59_002D</name>
    <dbReference type="NCBI Taxonomy" id="1073376"/>
    <lineage>
        <taxon>Bacteria</taxon>
        <taxon>Bacillati</taxon>
        <taxon>Bacillota</taxon>
        <taxon>Clostridia</taxon>
        <taxon>Lachnospirales</taxon>
        <taxon>Lachnospiraceae</taxon>
        <taxon>Mediterraneibacter</taxon>
    </lineage>
</organism>
<dbReference type="InterPro" id="IPR035986">
    <property type="entry name" value="PKD_dom_sf"/>
</dbReference>
<dbReference type="Proteomes" id="UP000018683">
    <property type="component" value="Unassembled WGS sequence"/>
</dbReference>
<evidence type="ECO:0000313" key="4">
    <source>
        <dbReference type="EMBL" id="ETD17815.1"/>
    </source>
</evidence>
<dbReference type="InterPro" id="IPR029052">
    <property type="entry name" value="Metallo-depent_PP-like"/>
</dbReference>
<sequence length="1070" mass="115242">MVGATTHSGSKAGSVLDKVEVSGLDFSDAENQLTAQETNLWTAVEGENGTVALYNKASNKYMHFESGNRAVTLTDEATYYEAVLTDHHAAGKALAFRLGTWYLNFSESQNGFCAYDASTYSQNETKDTNQYALYEVKSGVTPTPTPDPDPSEGDAKATLLFCSDFQTGTEVSPYQSVSDVPESLTSVMTNISKAIYDDGVTKIDRVLAVGDYTAYTGRYNYDADATIGIQAFKNIIQNRWTDTDQFLFIQGNHDQANYPFDEGANEYEDYIVYCINTTYNSSEMGGFPWMQGSTGSEAQVKKAAQKLGDYLEGCITAGETRPIFIMVHLPLHFSGRTSSLYGNGDNLYSSYLFDVINTAAEDLDIVYLYGHNHSKGWDNYIGGSRVFKRPGDTILIPDLTKKSGSTTDSYTKEELNFTYMNAGYIGYFHDATAADELTATVCRIYDDKLVLSRYSEDGLIDIGSVGKNNTRYNDSAMIPATELTQATASPVQIDLNQVAVPSVTLEAASGKVGEKVALKATVKHIKASSYKWSIEDPAIADLTAEENTADVFCKKAGSTNVKVTVTDTDGNTTVGQAVLEVSYDQTAGASAKIQDADGNGVTTAGKNERMILKGALSGIPEVVSYKWSVSDPELAELEDADSAETAVTFKGKGEVTVTLLVTYKDAQGQQQTVTADTKVTVSEIPTYKRAAEMKPGKSYLIIGSSGKALNAEISPVGGVACIAGTEMQTADLGNAGDVIKGEYSALLWTIEKDANGQYTLYNKAAKKYLSLSASERNVNLTDTPVKLSVEKGALSNGSGFCVAFYNGTMYLNHSKSKQAYCGYSGETVTNANNQFAIYELVGGEAVKTTYTVTFNSWGGSAVAAQTVEKGAKVTEPSAPTLEGYTFAGWYTDEACTTQWNFATGVVDRNLELYAKWNEIEVPEPVIDTAELQKLVDEMDRVDLEKYEKDAAYDAFVAALQNAKAVLTDPESEQAVAEAKAALTEAYANLKLIEMPEPEPTPTPTPGKDDKTPGTGKDNKNPGKGTTTTTPAKDSSKVVPTGDSTEGMMVVLCMMAAAAGVIVIRKKSAEK</sequence>
<feature type="compositionally biased region" description="Basic and acidic residues" evidence="2">
    <location>
        <begin position="1006"/>
        <end position="1020"/>
    </location>
</feature>
<comment type="caution">
    <text evidence="4">The sequence shown here is derived from an EMBL/GenBank/DDBJ whole genome shotgun (WGS) entry which is preliminary data.</text>
</comment>
<dbReference type="GO" id="GO:0030313">
    <property type="term" value="C:cell envelope"/>
    <property type="evidence" value="ECO:0007669"/>
    <property type="project" value="UniProtKB-SubCell"/>
</dbReference>
<dbReference type="Gene3D" id="2.60.40.4270">
    <property type="entry name" value="Listeria-Bacteroides repeat domain"/>
    <property type="match status" value="1"/>
</dbReference>
<dbReference type="PATRIC" id="fig|1073376.3.peg.2293"/>
<dbReference type="EMBL" id="AZJE01000029">
    <property type="protein sequence ID" value="ETD17815.1"/>
    <property type="molecule type" value="Genomic_DNA"/>
</dbReference>
<dbReference type="InterPro" id="IPR013783">
    <property type="entry name" value="Ig-like_fold"/>
</dbReference>
<feature type="compositionally biased region" description="Low complexity" evidence="2">
    <location>
        <begin position="1021"/>
        <end position="1032"/>
    </location>
</feature>
<dbReference type="OrthoDB" id="9802773at2"/>
<accession>V8BSN3</accession>
<evidence type="ECO:0000256" key="2">
    <source>
        <dbReference type="SAM" id="MobiDB-lite"/>
    </source>
</evidence>
<dbReference type="RefSeq" id="WP_023922789.1">
    <property type="nucleotide sequence ID" value="NZ_KI669410.1"/>
</dbReference>
<evidence type="ECO:0000313" key="5">
    <source>
        <dbReference type="Proteomes" id="UP000018683"/>
    </source>
</evidence>
<keyword evidence="3" id="KW-1133">Transmembrane helix</keyword>
<evidence type="ECO:0000256" key="3">
    <source>
        <dbReference type="SAM" id="Phobius"/>
    </source>
</evidence>
<proteinExistence type="predicted"/>
<dbReference type="InterPro" id="IPR013378">
    <property type="entry name" value="InlB-like_B-rpt"/>
</dbReference>
<keyword evidence="3" id="KW-0472">Membrane</keyword>
<dbReference type="Pfam" id="PF09479">
    <property type="entry name" value="Flg_new"/>
    <property type="match status" value="1"/>
</dbReference>
<dbReference type="InterPro" id="IPR042229">
    <property type="entry name" value="Listeria/Bacterioides_rpt_sf"/>
</dbReference>
<dbReference type="NCBIfam" id="TIGR02543">
    <property type="entry name" value="List_Bact_rpt"/>
    <property type="match status" value="1"/>
</dbReference>
<dbReference type="Gene3D" id="2.60.40.10">
    <property type="entry name" value="Immunoglobulins"/>
    <property type="match status" value="2"/>
</dbReference>
<comment type="subcellular location">
    <subcellularLocation>
        <location evidence="1">Cell envelope</location>
    </subcellularLocation>
</comment>
<dbReference type="STRING" id="1073376.HMPREF1202_02241"/>
<reference evidence="4 5" key="1">
    <citation type="submission" date="2013-10" db="EMBL/GenBank/DDBJ databases">
        <title>The Genome Sequence of Ruminococcus lactaris CC59_002D.</title>
        <authorList>
            <consortium name="The Broad Institute Genomics Platform"/>
            <person name="Earl A."/>
            <person name="Allen-Vercoe E."/>
            <person name="Daigneault M."/>
            <person name="Young S.K."/>
            <person name="Zeng Q."/>
            <person name="Gargeya S."/>
            <person name="Fitzgerald M."/>
            <person name="Abouelleil A."/>
            <person name="Alvarado L."/>
            <person name="Chapman S.B."/>
            <person name="Gainer-Dewar J."/>
            <person name="Goldberg J."/>
            <person name="Griggs A."/>
            <person name="Gujja S."/>
            <person name="Hansen M."/>
            <person name="Howarth C."/>
            <person name="Imamovic A."/>
            <person name="Ireland A."/>
            <person name="Larimer J."/>
            <person name="McCowan C."/>
            <person name="Murphy C."/>
            <person name="Pearson M."/>
            <person name="Poon T.W."/>
            <person name="Priest M."/>
            <person name="Roberts A."/>
            <person name="Saif S."/>
            <person name="Shea T."/>
            <person name="Sykes S."/>
            <person name="Wortman J."/>
            <person name="Nusbaum C."/>
            <person name="Birren B."/>
        </authorList>
    </citation>
    <scope>NUCLEOTIDE SEQUENCE [LARGE SCALE GENOMIC DNA]</scope>
    <source>
        <strain evidence="4 5">CC59_002D</strain>
    </source>
</reference>
<dbReference type="HOGENOM" id="CLU_005722_0_0_9"/>
<name>V8BSN3_9FIRM</name>
<dbReference type="AlphaFoldDB" id="V8BSN3"/>
<dbReference type="SUPFAM" id="SSF56300">
    <property type="entry name" value="Metallo-dependent phosphatases"/>
    <property type="match status" value="1"/>
</dbReference>
<dbReference type="Gene3D" id="3.60.21.10">
    <property type="match status" value="1"/>
</dbReference>
<feature type="region of interest" description="Disordered" evidence="2">
    <location>
        <begin position="994"/>
        <end position="1042"/>
    </location>
</feature>
<evidence type="ECO:0000256" key="1">
    <source>
        <dbReference type="ARBA" id="ARBA00004196"/>
    </source>
</evidence>
<gene>
    <name evidence="4" type="ORF">HMPREF1202_02241</name>
</gene>
<feature type="transmembrane region" description="Helical" evidence="3">
    <location>
        <begin position="1046"/>
        <end position="1063"/>
    </location>
</feature>
<evidence type="ECO:0008006" key="6">
    <source>
        <dbReference type="Google" id="ProtNLM"/>
    </source>
</evidence>
<keyword evidence="3" id="KW-0812">Transmembrane</keyword>